<name>A0A6L3V1B0_9BACI</name>
<sequence>MKKGSWSSYFLKILWVIGLVILTTIIFNYENQVQQFSMDTFNLIPLFWFKFIISIIFGIYISIIIVRKWTFKFHASLFWCVAIPCLLLAIAFPLIITFSSLIPESIAYSKVFQWIPHPPTSNIFGIVTGLTFVLSFFSSTKRLK</sequence>
<dbReference type="RefSeq" id="WP_151536792.1">
    <property type="nucleotide sequence ID" value="NZ_WBOS01000016.1"/>
</dbReference>
<evidence type="ECO:0000313" key="3">
    <source>
        <dbReference type="Proteomes" id="UP000481030"/>
    </source>
</evidence>
<feature type="transmembrane region" description="Helical" evidence="1">
    <location>
        <begin position="47"/>
        <end position="66"/>
    </location>
</feature>
<keyword evidence="1" id="KW-1133">Transmembrane helix</keyword>
<feature type="transmembrane region" description="Helical" evidence="1">
    <location>
        <begin position="122"/>
        <end position="140"/>
    </location>
</feature>
<keyword evidence="3" id="KW-1185">Reference proteome</keyword>
<gene>
    <name evidence="2" type="ORF">F7731_21180</name>
</gene>
<proteinExistence type="predicted"/>
<dbReference type="Proteomes" id="UP000481030">
    <property type="component" value="Unassembled WGS sequence"/>
</dbReference>
<keyword evidence="1" id="KW-0472">Membrane</keyword>
<evidence type="ECO:0000256" key="1">
    <source>
        <dbReference type="SAM" id="Phobius"/>
    </source>
</evidence>
<reference evidence="2 3" key="1">
    <citation type="journal article" date="2016" name="Antonie Van Leeuwenhoek">
        <title>Bacillus depressus sp. nov., isolated from soil of a sunflower field.</title>
        <authorList>
            <person name="Wei X."/>
            <person name="Xin D."/>
            <person name="Xin Y."/>
            <person name="Zhang H."/>
            <person name="Wang T."/>
            <person name="Zhang J."/>
        </authorList>
    </citation>
    <scope>NUCLEOTIDE SEQUENCE [LARGE SCALE GENOMIC DNA]</scope>
    <source>
        <strain evidence="2 3">BZ1</strain>
    </source>
</reference>
<keyword evidence="1" id="KW-0812">Transmembrane</keyword>
<organism evidence="2 3">
    <name type="scientific">Cytobacillus depressus</name>
    <dbReference type="NCBI Taxonomy" id="1602942"/>
    <lineage>
        <taxon>Bacteria</taxon>
        <taxon>Bacillati</taxon>
        <taxon>Bacillota</taxon>
        <taxon>Bacilli</taxon>
        <taxon>Bacillales</taxon>
        <taxon>Bacillaceae</taxon>
        <taxon>Cytobacillus</taxon>
    </lineage>
</organism>
<feature type="transmembrane region" description="Helical" evidence="1">
    <location>
        <begin position="9"/>
        <end position="27"/>
    </location>
</feature>
<dbReference type="EMBL" id="WBOS01000016">
    <property type="protein sequence ID" value="KAB2329978.1"/>
    <property type="molecule type" value="Genomic_DNA"/>
</dbReference>
<feature type="transmembrane region" description="Helical" evidence="1">
    <location>
        <begin position="78"/>
        <end position="102"/>
    </location>
</feature>
<protein>
    <submittedName>
        <fullName evidence="2">Uncharacterized protein</fullName>
    </submittedName>
</protein>
<dbReference type="AlphaFoldDB" id="A0A6L3V1B0"/>
<evidence type="ECO:0000313" key="2">
    <source>
        <dbReference type="EMBL" id="KAB2329978.1"/>
    </source>
</evidence>
<accession>A0A6L3V1B0</accession>
<dbReference type="OrthoDB" id="2455358at2"/>
<comment type="caution">
    <text evidence="2">The sequence shown here is derived from an EMBL/GenBank/DDBJ whole genome shotgun (WGS) entry which is preliminary data.</text>
</comment>